<keyword evidence="7" id="KW-0539">Nucleus</keyword>
<evidence type="ECO:0000313" key="11">
    <source>
        <dbReference type="Proteomes" id="UP001179952"/>
    </source>
</evidence>
<organism evidence="10 11">
    <name type="scientific">Acorus gramineus</name>
    <name type="common">Dwarf sweet flag</name>
    <dbReference type="NCBI Taxonomy" id="55184"/>
    <lineage>
        <taxon>Eukaryota</taxon>
        <taxon>Viridiplantae</taxon>
        <taxon>Streptophyta</taxon>
        <taxon>Embryophyta</taxon>
        <taxon>Tracheophyta</taxon>
        <taxon>Spermatophyta</taxon>
        <taxon>Magnoliopsida</taxon>
        <taxon>Liliopsida</taxon>
        <taxon>Acoraceae</taxon>
        <taxon>Acorus</taxon>
    </lineage>
</organism>
<name>A0AAV9AZE0_ACOGR</name>
<evidence type="ECO:0000256" key="8">
    <source>
        <dbReference type="SAM" id="MobiDB-lite"/>
    </source>
</evidence>
<keyword evidence="11" id="KW-1185">Reference proteome</keyword>
<proteinExistence type="inferred from homology"/>
<dbReference type="Proteomes" id="UP001179952">
    <property type="component" value="Unassembled WGS sequence"/>
</dbReference>
<comment type="subcellular location">
    <subcellularLocation>
        <location evidence="1">Nucleus inner membrane</location>
        <topology evidence="1">Multi-pass membrane protein</topology>
        <orientation evidence="1">Nucleoplasmic side</orientation>
    </subcellularLocation>
</comment>
<evidence type="ECO:0000256" key="2">
    <source>
        <dbReference type="ARBA" id="ARBA00005748"/>
    </source>
</evidence>
<keyword evidence="5 9" id="KW-1133">Transmembrane helix</keyword>
<dbReference type="PANTHER" id="PTHR31587:SF4">
    <property type="entry name" value="TRANSMEMBRANE PROTEIN (DUF2215)"/>
    <property type="match status" value="1"/>
</dbReference>
<gene>
    <name evidence="10" type="ORF">QJS04_geneDACA006232</name>
</gene>
<reference evidence="10" key="2">
    <citation type="submission" date="2023-06" db="EMBL/GenBank/DDBJ databases">
        <authorList>
            <person name="Ma L."/>
            <person name="Liu K.-W."/>
            <person name="Li Z."/>
            <person name="Hsiao Y.-Y."/>
            <person name="Qi Y."/>
            <person name="Fu T."/>
            <person name="Tang G."/>
            <person name="Zhang D."/>
            <person name="Sun W.-H."/>
            <person name="Liu D.-K."/>
            <person name="Li Y."/>
            <person name="Chen G.-Z."/>
            <person name="Liu X.-D."/>
            <person name="Liao X.-Y."/>
            <person name="Jiang Y.-T."/>
            <person name="Yu X."/>
            <person name="Hao Y."/>
            <person name="Huang J."/>
            <person name="Zhao X.-W."/>
            <person name="Ke S."/>
            <person name="Chen Y.-Y."/>
            <person name="Wu W.-L."/>
            <person name="Hsu J.-L."/>
            <person name="Lin Y.-F."/>
            <person name="Huang M.-D."/>
            <person name="Li C.-Y."/>
            <person name="Huang L."/>
            <person name="Wang Z.-W."/>
            <person name="Zhao X."/>
            <person name="Zhong W.-Y."/>
            <person name="Peng D.-H."/>
            <person name="Ahmad S."/>
            <person name="Lan S."/>
            <person name="Zhang J.-S."/>
            <person name="Tsai W.-C."/>
            <person name="Van De Peer Y."/>
            <person name="Liu Z.-J."/>
        </authorList>
    </citation>
    <scope>NUCLEOTIDE SEQUENCE</scope>
    <source>
        <strain evidence="10">SCP</strain>
        <tissue evidence="10">Leaves</tissue>
    </source>
</reference>
<dbReference type="Pfam" id="PF10225">
    <property type="entry name" value="NEMP"/>
    <property type="match status" value="1"/>
</dbReference>
<sequence length="538" mass="61257">MAEKTLFASSSVLPLLSLVFLVFFIAGSPHIVNGYNLPEVEAARPGKLEVPLVHLLQNSPGSKPGQAMYGNRVQIRGLSRLRNLNKYSHLLKVKVAPLQPESRADRPPPLMNVEVCLHWNASIEMGMCAPSEWGKLVKGLWTRPVSPFSDRFLDIRMPGLSSKTVEVSVEEEFAFHRLVFLVLGMMMMMLARPLSVFVGFYYSSAMFAGVILVVLIVLFQGMKLLPTGRKGSLAIILYSSLVGMASFLLSYLSGFLQSLLVEMGIGEDMFYPLAIFLLLFLVLAGAWFGFWGVRKFVLTEDGSVDESVASFVEMSIYIFASVMIFQSSLDRLFAAEALAFWMVISAVTKRISWPHVLHPLNMPSFSIPERIWQRSDDRDSTYKIDHTGRYMHETCNFRTPKNKSTRLRSHIRDTPQKNDLSGHVYETWNPDYFQSKIRSYTLNSRSSPMQGDRTPSQYSSDQDMYYSSFHKTPDRKRFSKKEWEEFTQDSTKKALEDLVSTPDFSKWAVAHADRITLTPSTDSSSATNQQNRRWFHWF</sequence>
<dbReference type="AlphaFoldDB" id="A0AAV9AZE0"/>
<dbReference type="InterPro" id="IPR019358">
    <property type="entry name" value="NEMP_fam"/>
</dbReference>
<evidence type="ECO:0008006" key="12">
    <source>
        <dbReference type="Google" id="ProtNLM"/>
    </source>
</evidence>
<evidence type="ECO:0000256" key="7">
    <source>
        <dbReference type="ARBA" id="ARBA00023242"/>
    </source>
</evidence>
<feature type="compositionally biased region" description="Polar residues" evidence="8">
    <location>
        <begin position="443"/>
        <end position="455"/>
    </location>
</feature>
<feature type="transmembrane region" description="Helical" evidence="9">
    <location>
        <begin position="231"/>
        <end position="249"/>
    </location>
</feature>
<dbReference type="PANTHER" id="PTHR31587">
    <property type="entry name" value="TRANSMEMBRANE PROTEIN (DUF2215)"/>
    <property type="match status" value="1"/>
</dbReference>
<evidence type="ECO:0000256" key="3">
    <source>
        <dbReference type="ARBA" id="ARBA00022692"/>
    </source>
</evidence>
<feature type="region of interest" description="Disordered" evidence="8">
    <location>
        <begin position="443"/>
        <end position="464"/>
    </location>
</feature>
<accession>A0AAV9AZE0</accession>
<protein>
    <recommendedName>
        <fullName evidence="12">Transmembrane protein 194A</fullName>
    </recommendedName>
</protein>
<evidence type="ECO:0000256" key="5">
    <source>
        <dbReference type="ARBA" id="ARBA00022989"/>
    </source>
</evidence>
<feature type="transmembrane region" description="Helical" evidence="9">
    <location>
        <begin position="269"/>
        <end position="292"/>
    </location>
</feature>
<keyword evidence="6 9" id="KW-0472">Membrane</keyword>
<dbReference type="GO" id="GO:0005637">
    <property type="term" value="C:nuclear inner membrane"/>
    <property type="evidence" value="ECO:0007669"/>
    <property type="project" value="UniProtKB-SubCell"/>
</dbReference>
<dbReference type="EMBL" id="JAUJYN010000006">
    <property type="protein sequence ID" value="KAK1269424.1"/>
    <property type="molecule type" value="Genomic_DNA"/>
</dbReference>
<comment type="caution">
    <text evidence="10">The sequence shown here is derived from an EMBL/GenBank/DDBJ whole genome shotgun (WGS) entry which is preliminary data.</text>
</comment>
<feature type="transmembrane region" description="Helical" evidence="9">
    <location>
        <begin position="6"/>
        <end position="26"/>
    </location>
</feature>
<comment type="similarity">
    <text evidence="2">Belongs to the NEMP family.</text>
</comment>
<reference evidence="10" key="1">
    <citation type="journal article" date="2023" name="Nat. Commun.">
        <title>Diploid and tetraploid genomes of Acorus and the evolution of monocots.</title>
        <authorList>
            <person name="Ma L."/>
            <person name="Liu K.W."/>
            <person name="Li Z."/>
            <person name="Hsiao Y.Y."/>
            <person name="Qi Y."/>
            <person name="Fu T."/>
            <person name="Tang G.D."/>
            <person name="Zhang D."/>
            <person name="Sun W.H."/>
            <person name="Liu D.K."/>
            <person name="Li Y."/>
            <person name="Chen G.Z."/>
            <person name="Liu X.D."/>
            <person name="Liao X.Y."/>
            <person name="Jiang Y.T."/>
            <person name="Yu X."/>
            <person name="Hao Y."/>
            <person name="Huang J."/>
            <person name="Zhao X.W."/>
            <person name="Ke S."/>
            <person name="Chen Y.Y."/>
            <person name="Wu W.L."/>
            <person name="Hsu J.L."/>
            <person name="Lin Y.F."/>
            <person name="Huang M.D."/>
            <person name="Li C.Y."/>
            <person name="Huang L."/>
            <person name="Wang Z.W."/>
            <person name="Zhao X."/>
            <person name="Zhong W.Y."/>
            <person name="Peng D.H."/>
            <person name="Ahmad S."/>
            <person name="Lan S."/>
            <person name="Zhang J.S."/>
            <person name="Tsai W.C."/>
            <person name="Van de Peer Y."/>
            <person name="Liu Z.J."/>
        </authorList>
    </citation>
    <scope>NUCLEOTIDE SEQUENCE</scope>
    <source>
        <strain evidence="10">SCP</strain>
    </source>
</reference>
<evidence type="ECO:0000256" key="6">
    <source>
        <dbReference type="ARBA" id="ARBA00023136"/>
    </source>
</evidence>
<keyword evidence="4" id="KW-0732">Signal</keyword>
<keyword evidence="3 9" id="KW-0812">Transmembrane</keyword>
<evidence type="ECO:0000313" key="10">
    <source>
        <dbReference type="EMBL" id="KAK1269424.1"/>
    </source>
</evidence>
<feature type="transmembrane region" description="Helical" evidence="9">
    <location>
        <begin position="200"/>
        <end position="219"/>
    </location>
</feature>
<evidence type="ECO:0000256" key="1">
    <source>
        <dbReference type="ARBA" id="ARBA00004575"/>
    </source>
</evidence>
<evidence type="ECO:0000256" key="4">
    <source>
        <dbReference type="ARBA" id="ARBA00022729"/>
    </source>
</evidence>
<evidence type="ECO:0000256" key="9">
    <source>
        <dbReference type="SAM" id="Phobius"/>
    </source>
</evidence>